<geneLocation type="plasmid" evidence="3 4">
    <name>pXFAS01</name>
</geneLocation>
<evidence type="ECO:0000313" key="3">
    <source>
        <dbReference type="EMBL" id="ACB93650.1"/>
    </source>
</evidence>
<dbReference type="Gene3D" id="3.40.50.300">
    <property type="entry name" value="P-loop containing nucleotide triphosphate hydrolases"/>
    <property type="match status" value="1"/>
</dbReference>
<sequence>MGVFHEETANGSTVPSCHKGSGSKSTNTRDSSWRFSRGRISNKIRCITESIKGSSVANGESSVAVARRTERPERFRASNCSASRTSSVHCQEMGSRGSEENGNLRMKTLVTAIQKGGQGKTFATCHLAFDFHERGLRVAVADMDTQGNASYTLGAYKSGFTASQLISVDPSELRKHFHERKDDGLVLIEADAALTNVEGNIKAGEAAVKLRANIDALGEFFDVLFIDTPPSLGVIMTAAIVVSDYMLSPLEMEAYSLQGIKKMVAVITNLRKQNPKLRFIGMVPNKVDRRKPRHVGNLTDIQTAYPQLVTPFSIGWRDSIAEALGEQMPVWKINKTAARIAVKEVRALAQYVFEKMEIA</sequence>
<dbReference type="EMBL" id="CP001012">
    <property type="protein sequence ID" value="ACB93650.1"/>
    <property type="molecule type" value="Genomic_DNA"/>
</dbReference>
<accession>B2IAV1</accession>
<evidence type="ECO:0000313" key="4">
    <source>
        <dbReference type="Proteomes" id="UP000001698"/>
    </source>
</evidence>
<name>B2IAV1_XYLF2</name>
<dbReference type="CDD" id="cd02042">
    <property type="entry name" value="ParAB_family"/>
    <property type="match status" value="1"/>
</dbReference>
<dbReference type="InterPro" id="IPR050678">
    <property type="entry name" value="DNA_Partitioning_ATPase"/>
</dbReference>
<dbReference type="KEGG" id="xfn:XfasM23_2257"/>
<feature type="region of interest" description="Disordered" evidence="1">
    <location>
        <begin position="1"/>
        <end position="34"/>
    </location>
</feature>
<organism evidence="3 4">
    <name type="scientific">Xylella fastidiosa (strain M23)</name>
    <dbReference type="NCBI Taxonomy" id="405441"/>
    <lineage>
        <taxon>Bacteria</taxon>
        <taxon>Pseudomonadati</taxon>
        <taxon>Pseudomonadota</taxon>
        <taxon>Gammaproteobacteria</taxon>
        <taxon>Lysobacterales</taxon>
        <taxon>Lysobacteraceae</taxon>
        <taxon>Xylella</taxon>
    </lineage>
</organism>
<keyword evidence="3" id="KW-0614">Plasmid</keyword>
<dbReference type="SUPFAM" id="SSF52540">
    <property type="entry name" value="P-loop containing nucleoside triphosphate hydrolases"/>
    <property type="match status" value="1"/>
</dbReference>
<reference evidence="3 4" key="1">
    <citation type="journal article" date="2010" name="J. Bacteriol.">
        <title>Whole genome sequences of two Xylella fastidiosa strains (M12 and M23) causing almond leaf scorch disease in California.</title>
        <authorList>
            <person name="Chen J."/>
            <person name="Xie G."/>
            <person name="Han S."/>
            <person name="Chertkov O."/>
            <person name="Sims D."/>
            <person name="Civerolo E.L."/>
        </authorList>
    </citation>
    <scope>NUCLEOTIDE SEQUENCE [LARGE SCALE GENOMIC DNA]</scope>
    <source>
        <strain evidence="4">M23</strain>
        <plasmid evidence="3 4">pXFAS01</plasmid>
    </source>
</reference>
<proteinExistence type="predicted"/>
<dbReference type="HOGENOM" id="CLU_037612_1_1_6"/>
<feature type="compositionally biased region" description="Polar residues" evidence="1">
    <location>
        <begin position="22"/>
        <end position="34"/>
    </location>
</feature>
<dbReference type="PANTHER" id="PTHR13696">
    <property type="entry name" value="P-LOOP CONTAINING NUCLEOSIDE TRIPHOSPHATE HYDROLASE"/>
    <property type="match status" value="1"/>
</dbReference>
<dbReference type="InterPro" id="IPR027417">
    <property type="entry name" value="P-loop_NTPase"/>
</dbReference>
<dbReference type="PANTHER" id="PTHR13696:SF99">
    <property type="entry name" value="COBYRINIC ACID AC-DIAMIDE SYNTHASE"/>
    <property type="match status" value="1"/>
</dbReference>
<protein>
    <submittedName>
        <fullName evidence="3">Cobyrinic acid ac-diamide synthase</fullName>
    </submittedName>
</protein>
<dbReference type="Proteomes" id="UP000001698">
    <property type="component" value="Plasmid pXFAS01"/>
</dbReference>
<evidence type="ECO:0000256" key="1">
    <source>
        <dbReference type="SAM" id="MobiDB-lite"/>
    </source>
</evidence>
<feature type="domain" description="AAA" evidence="2">
    <location>
        <begin position="106"/>
        <end position="278"/>
    </location>
</feature>
<dbReference type="AlphaFoldDB" id="B2IAV1"/>
<gene>
    <name evidence="3" type="ordered locus">XfasM23_2257</name>
</gene>
<dbReference type="InterPro" id="IPR025669">
    <property type="entry name" value="AAA_dom"/>
</dbReference>
<dbReference type="Pfam" id="PF13614">
    <property type="entry name" value="AAA_31"/>
    <property type="match status" value="1"/>
</dbReference>
<evidence type="ECO:0000259" key="2">
    <source>
        <dbReference type="Pfam" id="PF13614"/>
    </source>
</evidence>